<accession>A0A0E0IHJ1</accession>
<evidence type="ECO:0000313" key="4">
    <source>
        <dbReference type="Proteomes" id="UP000006591"/>
    </source>
</evidence>
<evidence type="ECO:0000256" key="1">
    <source>
        <dbReference type="SAM" id="MobiDB-lite"/>
    </source>
</evidence>
<dbReference type="EnsemblPlants" id="ONIVA09G04360.1">
    <property type="protein sequence ID" value="ONIVA09G04360.1"/>
    <property type="gene ID" value="ONIVA09G04360"/>
</dbReference>
<dbReference type="OMA" id="SYDVEHF"/>
<organism evidence="3">
    <name type="scientific">Oryza nivara</name>
    <name type="common">Indian wild rice</name>
    <name type="synonym">Oryza sativa f. spontanea</name>
    <dbReference type="NCBI Taxonomy" id="4536"/>
    <lineage>
        <taxon>Eukaryota</taxon>
        <taxon>Viridiplantae</taxon>
        <taxon>Streptophyta</taxon>
        <taxon>Embryophyta</taxon>
        <taxon>Tracheophyta</taxon>
        <taxon>Spermatophyta</taxon>
        <taxon>Magnoliopsida</taxon>
        <taxon>Liliopsida</taxon>
        <taxon>Poales</taxon>
        <taxon>Poaceae</taxon>
        <taxon>BOP clade</taxon>
        <taxon>Oryzoideae</taxon>
        <taxon>Oryzeae</taxon>
        <taxon>Oryzinae</taxon>
        <taxon>Oryza</taxon>
    </lineage>
</organism>
<feature type="region of interest" description="Disordered" evidence="1">
    <location>
        <begin position="26"/>
        <end position="113"/>
    </location>
</feature>
<name>A0A0E0IHJ1_ORYNI</name>
<feature type="chain" id="PRO_5002362924" evidence="2">
    <location>
        <begin position="29"/>
        <end position="143"/>
    </location>
</feature>
<proteinExistence type="predicted"/>
<reference evidence="3" key="1">
    <citation type="submission" date="2015-04" db="UniProtKB">
        <authorList>
            <consortium name="EnsemblPlants"/>
        </authorList>
    </citation>
    <scope>IDENTIFICATION</scope>
    <source>
        <strain evidence="3">SL10</strain>
    </source>
</reference>
<evidence type="ECO:0000256" key="2">
    <source>
        <dbReference type="SAM" id="SignalP"/>
    </source>
</evidence>
<dbReference type="Gramene" id="ONIVA09G04360.1">
    <property type="protein sequence ID" value="ONIVA09G04360.1"/>
    <property type="gene ID" value="ONIVA09G04360"/>
</dbReference>
<feature type="compositionally biased region" description="Low complexity" evidence="1">
    <location>
        <begin position="26"/>
        <end position="46"/>
    </location>
</feature>
<dbReference type="AlphaFoldDB" id="A0A0E0IHJ1"/>
<feature type="compositionally biased region" description="Low complexity" evidence="1">
    <location>
        <begin position="54"/>
        <end position="77"/>
    </location>
</feature>
<sequence>MRGGRMSLVGAAMLALLYVVASFQGASGATSGGPPSSSGARTPTSGGSPGGSGTRSSAASTSSARAGSTPAGVRGSPAGAGGSPGGGSGSTPARGGRSFAGGGSADDGDDGTGISSSGGRMLSRSYDVEHFVIYFMLVVLAAF</sequence>
<evidence type="ECO:0000313" key="3">
    <source>
        <dbReference type="EnsemblPlants" id="ONIVA09G04360.1"/>
    </source>
</evidence>
<protein>
    <submittedName>
        <fullName evidence="3">Uncharacterized protein</fullName>
    </submittedName>
</protein>
<dbReference type="HOGENOM" id="CLU_1809169_0_0_1"/>
<keyword evidence="4" id="KW-1185">Reference proteome</keyword>
<reference evidence="3" key="2">
    <citation type="submission" date="2018-04" db="EMBL/GenBank/DDBJ databases">
        <title>OnivRS2 (Oryza nivara Reference Sequence Version 2).</title>
        <authorList>
            <person name="Zhang J."/>
            <person name="Kudrna D."/>
            <person name="Lee S."/>
            <person name="Talag J."/>
            <person name="Rajasekar S."/>
            <person name="Welchert J."/>
            <person name="Hsing Y.-I."/>
            <person name="Wing R.A."/>
        </authorList>
    </citation>
    <scope>NUCLEOTIDE SEQUENCE [LARGE SCALE GENOMIC DNA]</scope>
    <source>
        <strain evidence="3">SL10</strain>
    </source>
</reference>
<feature type="compositionally biased region" description="Gly residues" evidence="1">
    <location>
        <begin position="78"/>
        <end position="89"/>
    </location>
</feature>
<dbReference type="Proteomes" id="UP000006591">
    <property type="component" value="Chromosome 9"/>
</dbReference>
<feature type="signal peptide" evidence="2">
    <location>
        <begin position="1"/>
        <end position="28"/>
    </location>
</feature>
<keyword evidence="2" id="KW-0732">Signal</keyword>